<sequence>MEERCYHPLPEVDRVSSMLPPADMLPTGVTRSIREMQPADYTLQIDSFSILSDIFSERRVERYESGCFEAGGYKWRLSLYPNGDQKRDGNGHLSLYLVLAETDTFPVGLEVFVNFKLFVYDQIRDRYLTVQDADGKVRRFHKTKPEYGFSRLISLTAFHDASNGYLVEDSCVFGAEVFVIKNKSKAERLTMIKDPVISYTLEVDNFSKLNGECYRSHDFTCGGTKWRLLYYPRGDLEGKQDSLSLYLQLADCVRSPSYLGWFQGYKSKTLPQESKVYVECILCVRDQVHGRNKERKFHHWFSAASPSIGYSSFMSLKDLYGRKRGFLKNDIFIVNIAFDVVFAANQDSQAVRGVTLCDCFSNVERTGVTRSMRDVQPADYTLQIDSFSILSDIFSERRVDRYESACFDAGGYKWRLSLYPNGYQKRDGNGHIPLYLVLAVTDTFPVGLEVYVNFKYSNPSQIILDADGKISRFHQAEPEYGFSQLISLNAFHDASNGFLVDDSCMSGAEVFVTTSKSKAECLIMIKGPFSCTTCEVHNFSESDKECYASSDFIGGGTKWYV</sequence>
<dbReference type="InterPro" id="IPR002083">
    <property type="entry name" value="MATH/TRAF_dom"/>
</dbReference>
<keyword evidence="3" id="KW-1185">Reference proteome</keyword>
<accession>A0AAP0RMT2</accession>
<dbReference type="Pfam" id="PF22486">
    <property type="entry name" value="MATH_2"/>
    <property type="match status" value="3"/>
</dbReference>
<dbReference type="SMART" id="SM00061">
    <property type="entry name" value="MATH"/>
    <property type="match status" value="3"/>
</dbReference>
<proteinExistence type="predicted"/>
<evidence type="ECO:0000259" key="1">
    <source>
        <dbReference type="PROSITE" id="PS50144"/>
    </source>
</evidence>
<evidence type="ECO:0000313" key="2">
    <source>
        <dbReference type="EMBL" id="KAK9281159.1"/>
    </source>
</evidence>
<dbReference type="CDD" id="cd00121">
    <property type="entry name" value="MATH"/>
    <property type="match status" value="3"/>
</dbReference>
<dbReference type="PANTHER" id="PTHR46162">
    <property type="entry name" value="TRAF-LIKE FAMILY PROTEIN"/>
    <property type="match status" value="1"/>
</dbReference>
<gene>
    <name evidence="2" type="ORF">L1049_004053</name>
</gene>
<feature type="domain" description="MATH" evidence="1">
    <location>
        <begin position="38"/>
        <end position="177"/>
    </location>
</feature>
<feature type="domain" description="MATH" evidence="1">
    <location>
        <begin position="196"/>
        <end position="338"/>
    </location>
</feature>
<dbReference type="Proteomes" id="UP001415857">
    <property type="component" value="Unassembled WGS sequence"/>
</dbReference>
<dbReference type="PROSITE" id="PS50144">
    <property type="entry name" value="MATH"/>
    <property type="match status" value="3"/>
</dbReference>
<evidence type="ECO:0000313" key="3">
    <source>
        <dbReference type="Proteomes" id="UP001415857"/>
    </source>
</evidence>
<feature type="domain" description="MATH" evidence="1">
    <location>
        <begin position="377"/>
        <end position="510"/>
    </location>
</feature>
<dbReference type="SUPFAM" id="SSF49599">
    <property type="entry name" value="TRAF domain-like"/>
    <property type="match status" value="3"/>
</dbReference>
<organism evidence="2 3">
    <name type="scientific">Liquidambar formosana</name>
    <name type="common">Formosan gum</name>
    <dbReference type="NCBI Taxonomy" id="63359"/>
    <lineage>
        <taxon>Eukaryota</taxon>
        <taxon>Viridiplantae</taxon>
        <taxon>Streptophyta</taxon>
        <taxon>Embryophyta</taxon>
        <taxon>Tracheophyta</taxon>
        <taxon>Spermatophyta</taxon>
        <taxon>Magnoliopsida</taxon>
        <taxon>eudicotyledons</taxon>
        <taxon>Gunneridae</taxon>
        <taxon>Pentapetalae</taxon>
        <taxon>Saxifragales</taxon>
        <taxon>Altingiaceae</taxon>
        <taxon>Liquidambar</taxon>
    </lineage>
</organism>
<dbReference type="PANTHER" id="PTHR46162:SF40">
    <property type="entry name" value="TRAF-LIKE FAMILY PROTEIN"/>
    <property type="match status" value="1"/>
</dbReference>
<reference evidence="2 3" key="1">
    <citation type="journal article" date="2024" name="Plant J.">
        <title>Genome sequences and population genomics reveal climatic adaptation and genomic divergence between two closely related sweetgum species.</title>
        <authorList>
            <person name="Xu W.Q."/>
            <person name="Ren C.Q."/>
            <person name="Zhang X.Y."/>
            <person name="Comes H.P."/>
            <person name="Liu X.H."/>
            <person name="Li Y.G."/>
            <person name="Kettle C.J."/>
            <person name="Jalonen R."/>
            <person name="Gaisberger H."/>
            <person name="Ma Y.Z."/>
            <person name="Qiu Y.X."/>
        </authorList>
    </citation>
    <scope>NUCLEOTIDE SEQUENCE [LARGE SCALE GENOMIC DNA]</scope>
    <source>
        <strain evidence="2">Hangzhou</strain>
    </source>
</reference>
<dbReference type="AlphaFoldDB" id="A0AAP0RMT2"/>
<comment type="caution">
    <text evidence="2">The sequence shown here is derived from an EMBL/GenBank/DDBJ whole genome shotgun (WGS) entry which is preliminary data.</text>
</comment>
<protein>
    <recommendedName>
        <fullName evidence="1">MATH domain-containing protein</fullName>
    </recommendedName>
</protein>
<dbReference type="InterPro" id="IPR008974">
    <property type="entry name" value="TRAF-like"/>
</dbReference>
<name>A0AAP0RMT2_LIQFO</name>
<dbReference type="Gene3D" id="2.60.210.10">
    <property type="entry name" value="Apoptosis, Tumor Necrosis Factor Receptor Associated Protein 2, Chain A"/>
    <property type="match status" value="3"/>
</dbReference>
<dbReference type="EMBL" id="JBBPBK010000007">
    <property type="protein sequence ID" value="KAK9281159.1"/>
    <property type="molecule type" value="Genomic_DNA"/>
</dbReference>